<dbReference type="AlphaFoldDB" id="A0A081C8Q2"/>
<gene>
    <name evidence="2" type="ORF">U27_00855</name>
</gene>
<accession>A0A081C8Q2</accession>
<name>A0A081C8Q2_VECG1</name>
<reference evidence="2" key="1">
    <citation type="journal article" date="2015" name="PeerJ">
        <title>First genomic representation of candidate bacterial phylum KSB3 points to enhanced environmental sensing as a trigger of wastewater bulking.</title>
        <authorList>
            <person name="Sekiguchi Y."/>
            <person name="Ohashi A."/>
            <person name="Parks D.H."/>
            <person name="Yamauchi T."/>
            <person name="Tyson G.W."/>
            <person name="Hugenholtz P."/>
        </authorList>
    </citation>
    <scope>NUCLEOTIDE SEQUENCE [LARGE SCALE GENOMIC DNA]</scope>
</reference>
<protein>
    <submittedName>
        <fullName evidence="2">PilT-like protein</fullName>
    </submittedName>
</protein>
<dbReference type="SUPFAM" id="SSF88723">
    <property type="entry name" value="PIN domain-like"/>
    <property type="match status" value="1"/>
</dbReference>
<dbReference type="EMBL" id="DF820476">
    <property type="protein sequence ID" value="GAK60957.1"/>
    <property type="molecule type" value="Genomic_DNA"/>
</dbReference>
<sequence length="135" mass="15132">MKALYVVDSHALIWHLQNARALSSKVRQIFLQVDHGQATAVIPTIVLVEMTYLAEKKRIAETLVQTVFTLLGTGSENYQLAPLDLEIVTNLTNIPRVVVPDMPDRLIAATALTLNLPLISRDMKIMNLTEIEVIW</sequence>
<dbReference type="InterPro" id="IPR002716">
    <property type="entry name" value="PIN_dom"/>
</dbReference>
<dbReference type="HOGENOM" id="CLU_129890_2_0_0"/>
<feature type="domain" description="PIN" evidence="1">
    <location>
        <begin position="5"/>
        <end position="124"/>
    </location>
</feature>
<dbReference type="eggNOG" id="COG3744">
    <property type="taxonomic scope" value="Bacteria"/>
</dbReference>
<dbReference type="STRING" id="1499967.U27_00855"/>
<evidence type="ECO:0000313" key="3">
    <source>
        <dbReference type="Proteomes" id="UP000030661"/>
    </source>
</evidence>
<dbReference type="Gene3D" id="3.40.50.1010">
    <property type="entry name" value="5'-nuclease"/>
    <property type="match status" value="1"/>
</dbReference>
<dbReference type="InterPro" id="IPR029060">
    <property type="entry name" value="PIN-like_dom_sf"/>
</dbReference>
<organism evidence="2">
    <name type="scientific">Vecturithrix granuli</name>
    <dbReference type="NCBI Taxonomy" id="1499967"/>
    <lineage>
        <taxon>Bacteria</taxon>
        <taxon>Candidatus Moduliflexota</taxon>
        <taxon>Candidatus Vecturitrichia</taxon>
        <taxon>Candidatus Vecturitrichales</taxon>
        <taxon>Candidatus Vecturitrichaceae</taxon>
        <taxon>Candidatus Vecturithrix</taxon>
    </lineage>
</organism>
<keyword evidence="3" id="KW-1185">Reference proteome</keyword>
<dbReference type="Pfam" id="PF01850">
    <property type="entry name" value="PIN"/>
    <property type="match status" value="1"/>
</dbReference>
<evidence type="ECO:0000313" key="2">
    <source>
        <dbReference type="EMBL" id="GAK60957.1"/>
    </source>
</evidence>
<evidence type="ECO:0000259" key="1">
    <source>
        <dbReference type="Pfam" id="PF01850"/>
    </source>
</evidence>
<proteinExistence type="predicted"/>
<dbReference type="Proteomes" id="UP000030661">
    <property type="component" value="Unassembled WGS sequence"/>
</dbReference>